<comment type="caution">
    <text evidence="1">The sequence shown here is derived from an EMBL/GenBank/DDBJ whole genome shotgun (WGS) entry which is preliminary data.</text>
</comment>
<organism evidence="1 2">
    <name type="scientific">Marvinbryantia formatexigens DSM 14469</name>
    <dbReference type="NCBI Taxonomy" id="478749"/>
    <lineage>
        <taxon>Bacteria</taxon>
        <taxon>Bacillati</taxon>
        <taxon>Bacillota</taxon>
        <taxon>Clostridia</taxon>
        <taxon>Lachnospirales</taxon>
        <taxon>Lachnospiraceae</taxon>
        <taxon>Marvinbryantia</taxon>
    </lineage>
</organism>
<dbReference type="InterPro" id="IPR029058">
    <property type="entry name" value="AB_hydrolase_fold"/>
</dbReference>
<dbReference type="Proteomes" id="UP000005561">
    <property type="component" value="Unassembled WGS sequence"/>
</dbReference>
<dbReference type="Gene3D" id="3.40.50.1820">
    <property type="entry name" value="alpha/beta hydrolase"/>
    <property type="match status" value="1"/>
</dbReference>
<evidence type="ECO:0000313" key="2">
    <source>
        <dbReference type="Proteomes" id="UP000005561"/>
    </source>
</evidence>
<dbReference type="EMBL" id="ACCL02000014">
    <property type="protein sequence ID" value="EET59988.1"/>
    <property type="molecule type" value="Genomic_DNA"/>
</dbReference>
<dbReference type="SUPFAM" id="SSF53474">
    <property type="entry name" value="alpha/beta-Hydrolases"/>
    <property type="match status" value="1"/>
</dbReference>
<name>C6LHK1_9FIRM</name>
<sequence>MKDTYVMPENTLHNYSVCRAPKELVLVPEARHLCSAYEAPELYRRKILEFFQKYDKTPV</sequence>
<reference evidence="1" key="1">
    <citation type="submission" date="2009-07" db="EMBL/GenBank/DDBJ databases">
        <authorList>
            <person name="Weinstock G."/>
            <person name="Sodergren E."/>
            <person name="Clifton S."/>
            <person name="Fulton L."/>
            <person name="Fulton B."/>
            <person name="Courtney L."/>
            <person name="Fronick C."/>
            <person name="Harrison M."/>
            <person name="Strong C."/>
            <person name="Farmer C."/>
            <person name="Delahaunty K."/>
            <person name="Markovic C."/>
            <person name="Hall O."/>
            <person name="Minx P."/>
            <person name="Tomlinson C."/>
            <person name="Mitreva M."/>
            <person name="Nelson J."/>
            <person name="Hou S."/>
            <person name="Wollam A."/>
            <person name="Pepin K.H."/>
            <person name="Johnson M."/>
            <person name="Bhonagiri V."/>
            <person name="Nash W.E."/>
            <person name="Warren W."/>
            <person name="Chinwalla A."/>
            <person name="Mardis E.R."/>
            <person name="Wilson R.K."/>
        </authorList>
    </citation>
    <scope>NUCLEOTIDE SEQUENCE [LARGE SCALE GENOMIC DNA]</scope>
    <source>
        <strain evidence="1">DSM 14469</strain>
    </source>
</reference>
<evidence type="ECO:0000313" key="1">
    <source>
        <dbReference type="EMBL" id="EET59988.1"/>
    </source>
</evidence>
<protein>
    <recommendedName>
        <fullName evidence="3">Peptidase S33 tripeptidyl aminopeptidase-like C-terminal domain-containing protein</fullName>
    </recommendedName>
</protein>
<gene>
    <name evidence="1" type="ORF">BRYFOR_08112</name>
</gene>
<accession>C6LHK1</accession>
<proteinExistence type="predicted"/>
<keyword evidence="2" id="KW-1185">Reference proteome</keyword>
<dbReference type="AlphaFoldDB" id="C6LHK1"/>
<evidence type="ECO:0008006" key="3">
    <source>
        <dbReference type="Google" id="ProtNLM"/>
    </source>
</evidence>